<reference evidence="1 2" key="1">
    <citation type="submission" date="2019-02" db="EMBL/GenBank/DDBJ databases">
        <title>Pedobacter sp. RP-1-13 sp. nov., isolated from Arctic soil.</title>
        <authorList>
            <person name="Dahal R.H."/>
        </authorList>
    </citation>
    <scope>NUCLEOTIDE SEQUENCE [LARGE SCALE GENOMIC DNA]</scope>
    <source>
        <strain evidence="1 2">RP-1-13</strain>
    </source>
</reference>
<sequence>MNNKIVIFLISFLFLTHNLKAQSYDDSIGVKFGIGGGFGITTKASPFGYAINLNPQIQYSPSDELSLNLVTGYTRLLTKDTSPVPDYDFIPLKLEIKIFPIIENMYTVGIVGAGLGIPKNTKIAFVYGGGFGYRFLNGYDLGIKYEVYQQHKNSVTYQAKADQFQLAFTYFF</sequence>
<proteinExistence type="predicted"/>
<protein>
    <recommendedName>
        <fullName evidence="3">Outer membrane protein beta-barrel domain-containing protein</fullName>
    </recommendedName>
</protein>
<dbReference type="EMBL" id="SJSK01000003">
    <property type="protein sequence ID" value="TCC90435.1"/>
    <property type="molecule type" value="Genomic_DNA"/>
</dbReference>
<evidence type="ECO:0000313" key="2">
    <source>
        <dbReference type="Proteomes" id="UP000292884"/>
    </source>
</evidence>
<evidence type="ECO:0000313" key="1">
    <source>
        <dbReference type="EMBL" id="TCC90435.1"/>
    </source>
</evidence>
<dbReference type="RefSeq" id="WP_131553835.1">
    <property type="nucleotide sequence ID" value="NZ_SJSK01000003.1"/>
</dbReference>
<accession>A0A4R0MTP8</accession>
<evidence type="ECO:0008006" key="3">
    <source>
        <dbReference type="Google" id="ProtNLM"/>
    </source>
</evidence>
<name>A0A4R0MTP8_9SPHI</name>
<dbReference type="OrthoDB" id="791021at2"/>
<comment type="caution">
    <text evidence="1">The sequence shown here is derived from an EMBL/GenBank/DDBJ whole genome shotgun (WGS) entry which is preliminary data.</text>
</comment>
<organism evidence="1 2">
    <name type="scientific">Pedobacter frigiditerrae</name>
    <dbReference type="NCBI Taxonomy" id="2530452"/>
    <lineage>
        <taxon>Bacteria</taxon>
        <taxon>Pseudomonadati</taxon>
        <taxon>Bacteroidota</taxon>
        <taxon>Sphingobacteriia</taxon>
        <taxon>Sphingobacteriales</taxon>
        <taxon>Sphingobacteriaceae</taxon>
        <taxon>Pedobacter</taxon>
    </lineage>
</organism>
<dbReference type="InterPro" id="IPR011250">
    <property type="entry name" value="OMP/PagP_B-barrel"/>
</dbReference>
<gene>
    <name evidence="1" type="ORF">EZ428_14265</name>
</gene>
<dbReference type="AlphaFoldDB" id="A0A4R0MTP8"/>
<dbReference type="SUPFAM" id="SSF56925">
    <property type="entry name" value="OMPA-like"/>
    <property type="match status" value="1"/>
</dbReference>
<keyword evidence="2" id="KW-1185">Reference proteome</keyword>
<dbReference type="Proteomes" id="UP000292884">
    <property type="component" value="Unassembled WGS sequence"/>
</dbReference>